<dbReference type="AlphaFoldDB" id="A0AAI9AHG4"/>
<dbReference type="PANTHER" id="PTHR11086:SF18">
    <property type="entry name" value="DEOXYCYTIDYLATE DEAMINASE"/>
    <property type="match status" value="1"/>
</dbReference>
<dbReference type="PROSITE" id="PS51747">
    <property type="entry name" value="CYT_DCMP_DEAMINASES_2"/>
    <property type="match status" value="1"/>
</dbReference>
<keyword evidence="1" id="KW-0378">Hydrolase</keyword>
<comment type="caution">
    <text evidence="3">The sequence shown here is derived from an EMBL/GenBank/DDBJ whole genome shotgun (WGS) entry which is preliminary data.</text>
</comment>
<name>A0AAI9AHG4_9BACT</name>
<proteinExistence type="predicted"/>
<dbReference type="Gene3D" id="3.40.140.10">
    <property type="entry name" value="Cytidine Deaminase, domain 2"/>
    <property type="match status" value="1"/>
</dbReference>
<evidence type="ECO:0000256" key="1">
    <source>
        <dbReference type="ARBA" id="ARBA00022801"/>
    </source>
</evidence>
<sequence>MKKEKNMVDVIFQNRRNFIILGLTGRIGSGCSTAAKFLSQNKKDHNLKEICIDDQSSNAKRKKYIIWNFYKENWYPFKVITLSDIITLFIFKYSYNELASVISYFNEKIREAKNVFNNYNKNFIEKEEKFYKRFKNFNEIEFDAIISSKEYENIRGEFSCLLGNIKDEEYFESISKNTIEKFWEASRKFKEILNKKSYKNYTDLYQLCGDNIRLYGDIKISKEKINSQNIYSIAEITNKIIKIYRRENKKLNKPTYIVLDAIRNVLEAYYFRERYSAFYLIAINTNDEDIKYRLSNKDNKLTQEEIKNILTHEDKELELKSLEDFVSQNIRACIVDSDIFIKNNGKNIHDEFLKLEMYGNLIKYISLIQHPGLITPSHDELMMQIAFTSKLMSGCISRQVGACVTNQYGSVKSIGWNDVAEGQTSCILRSASEILKNSNSNAYSAFEKTSKFKEKCLKKEYTEDNISLLKAKGLNDSYCFKSIYTKCEEKQTYNQVHTRALHAEENAFLQLAKYGSGESIIDGTLYSTASPCELCSKKAYQLGIKRIIYIDPYPGIAKENILQSGEHPPKIELFTGAIGTAFHKLYTQIIPYKDEINSLLINLEKDNKCV</sequence>
<accession>A0AAI9AHG4</accession>
<reference evidence="3 4" key="1">
    <citation type="journal article" date="2011" name="Stand. Genomic Sci.">
        <title>Draft genome sequence of Caminibacter mediatlanticus strain TB-2, an epsilonproteobacterium isolated from a deep-sea hydrothermal vent.</title>
        <authorList>
            <person name="Giovannelli D."/>
            <person name="Ferriera S."/>
            <person name="Johnson J."/>
            <person name="Kravitz S."/>
            <person name="Perez-Rodriguez I."/>
            <person name="Ricci J."/>
            <person name="O'Brien C."/>
            <person name="Voordeckers J.W."/>
            <person name="Bini E."/>
            <person name="Vetriani C."/>
        </authorList>
    </citation>
    <scope>NUCLEOTIDE SEQUENCE [LARGE SCALE GENOMIC DNA]</scope>
    <source>
        <strain evidence="3 4">TB-2</strain>
    </source>
</reference>
<dbReference type="InterPro" id="IPR016193">
    <property type="entry name" value="Cytidine_deaminase-like"/>
</dbReference>
<dbReference type="InterPro" id="IPR027417">
    <property type="entry name" value="P-loop_NTPase"/>
</dbReference>
<dbReference type="GO" id="GO:0005737">
    <property type="term" value="C:cytoplasm"/>
    <property type="evidence" value="ECO:0007669"/>
    <property type="project" value="TreeGrafter"/>
</dbReference>
<dbReference type="Proteomes" id="UP000003288">
    <property type="component" value="Unassembled WGS sequence"/>
</dbReference>
<evidence type="ECO:0000313" key="4">
    <source>
        <dbReference type="Proteomes" id="UP000003288"/>
    </source>
</evidence>
<dbReference type="GO" id="GO:0004132">
    <property type="term" value="F:dCMP deaminase activity"/>
    <property type="evidence" value="ECO:0007669"/>
    <property type="project" value="TreeGrafter"/>
</dbReference>
<organism evidence="3 4">
    <name type="scientific">Caminibacter mediatlanticus TB-2</name>
    <dbReference type="NCBI Taxonomy" id="391592"/>
    <lineage>
        <taxon>Bacteria</taxon>
        <taxon>Pseudomonadati</taxon>
        <taxon>Campylobacterota</taxon>
        <taxon>Epsilonproteobacteria</taxon>
        <taxon>Nautiliales</taxon>
        <taxon>Nautiliaceae</taxon>
        <taxon>Caminibacter</taxon>
    </lineage>
</organism>
<dbReference type="Pfam" id="PF00383">
    <property type="entry name" value="dCMP_cyt_deam_1"/>
    <property type="match status" value="1"/>
</dbReference>
<protein>
    <submittedName>
        <fullName evidence="3">Deoxycytidylate deaminase</fullName>
    </submittedName>
</protein>
<feature type="domain" description="CMP/dCMP-type deaminase" evidence="2">
    <location>
        <begin position="377"/>
        <end position="564"/>
    </location>
</feature>
<dbReference type="Gene3D" id="3.40.50.300">
    <property type="entry name" value="P-loop containing nucleotide triphosphate hydrolases"/>
    <property type="match status" value="1"/>
</dbReference>
<dbReference type="InterPro" id="IPR015517">
    <property type="entry name" value="dCMP_deaminase-rel"/>
</dbReference>
<dbReference type="SUPFAM" id="SSF53927">
    <property type="entry name" value="Cytidine deaminase-like"/>
    <property type="match status" value="1"/>
</dbReference>
<dbReference type="InterPro" id="IPR002125">
    <property type="entry name" value="CMP_dCMP_dom"/>
</dbReference>
<dbReference type="PANTHER" id="PTHR11086">
    <property type="entry name" value="DEOXYCYTIDYLATE DEAMINASE-RELATED"/>
    <property type="match status" value="1"/>
</dbReference>
<evidence type="ECO:0000313" key="3">
    <source>
        <dbReference type="EMBL" id="EDM23579.1"/>
    </source>
</evidence>
<dbReference type="RefSeq" id="WP_007474459.1">
    <property type="nucleotide sequence ID" value="NZ_ABCJ01000004.1"/>
</dbReference>
<gene>
    <name evidence="3" type="ORF">CMTB2_04822</name>
</gene>
<dbReference type="EMBL" id="ABCJ01000004">
    <property type="protein sequence ID" value="EDM23579.1"/>
    <property type="molecule type" value="Genomic_DNA"/>
</dbReference>
<evidence type="ECO:0000259" key="2">
    <source>
        <dbReference type="PROSITE" id="PS51747"/>
    </source>
</evidence>